<dbReference type="InterPro" id="IPR011991">
    <property type="entry name" value="ArsR-like_HTH"/>
</dbReference>
<protein>
    <submittedName>
        <fullName evidence="5">ArsR/SmtB family transcription factor</fullName>
    </submittedName>
</protein>
<dbReference type="PROSITE" id="PS50987">
    <property type="entry name" value="HTH_ARSR_2"/>
    <property type="match status" value="1"/>
</dbReference>
<dbReference type="InterPro" id="IPR036388">
    <property type="entry name" value="WH-like_DNA-bd_sf"/>
</dbReference>
<dbReference type="Pfam" id="PF12840">
    <property type="entry name" value="HTH_20"/>
    <property type="match status" value="1"/>
</dbReference>
<organism evidence="5 6">
    <name type="scientific">Tenggerimyces flavus</name>
    <dbReference type="NCBI Taxonomy" id="1708749"/>
    <lineage>
        <taxon>Bacteria</taxon>
        <taxon>Bacillati</taxon>
        <taxon>Actinomycetota</taxon>
        <taxon>Actinomycetes</taxon>
        <taxon>Propionibacteriales</taxon>
        <taxon>Nocardioidaceae</taxon>
        <taxon>Tenggerimyces</taxon>
    </lineage>
</organism>
<keyword evidence="6" id="KW-1185">Reference proteome</keyword>
<keyword evidence="3" id="KW-0804">Transcription</keyword>
<comment type="caution">
    <text evidence="5">The sequence shown here is derived from an EMBL/GenBank/DDBJ whole genome shotgun (WGS) entry which is preliminary data.</text>
</comment>
<evidence type="ECO:0000313" key="6">
    <source>
        <dbReference type="Proteomes" id="UP001595699"/>
    </source>
</evidence>
<gene>
    <name evidence="5" type="ORF">ACFOUW_21720</name>
</gene>
<dbReference type="EMBL" id="JBHRZH010000018">
    <property type="protein sequence ID" value="MFC3763472.1"/>
    <property type="molecule type" value="Genomic_DNA"/>
</dbReference>
<name>A0ABV7YEF2_9ACTN</name>
<dbReference type="Proteomes" id="UP001595699">
    <property type="component" value="Unassembled WGS sequence"/>
</dbReference>
<accession>A0ABV7YEF2</accession>
<dbReference type="RefSeq" id="WP_205117824.1">
    <property type="nucleotide sequence ID" value="NZ_JAFBCM010000001.1"/>
</dbReference>
<sequence length="385" mass="42016">MAHAQAASPLTLGRPAPTLDAEPASLALALPTAMLLVDYAARGNTVPTAWPQTAAQEVDPGLLEKALAVRAVLGHGDGLRAYLLPRLPAGHAAHRDWEGLRSWLVGMDVAELIDFGIQHNVTYGERLGFPLSDEDVRTLAAAERAPAARRRELRLRWLLKEWGVPKASARAESAADPGWFGATLLELLDAIVAAGFEETWIEAEYRLAESLARLEPAPAGLEPRQWVTRVSGLRIDDRWLPWLNEAARVVVMPCPHLGNHLTVFETLDEDAATVWVGFEPTMSRRPPVRETAGDVGGLASLGRQIVVMGDQTRLSMLLVLARREQPTAQLLADELGIHLSTVSRQLGQLERAGLLVVTRDGPVRRYDVDRTAIRTLARALEHALG</sequence>
<dbReference type="InterPro" id="IPR001845">
    <property type="entry name" value="HTH_ArsR_DNA-bd_dom"/>
</dbReference>
<dbReference type="PANTHER" id="PTHR33154">
    <property type="entry name" value="TRANSCRIPTIONAL REGULATOR, ARSR FAMILY"/>
    <property type="match status" value="1"/>
</dbReference>
<evidence type="ECO:0000259" key="4">
    <source>
        <dbReference type="PROSITE" id="PS50987"/>
    </source>
</evidence>
<evidence type="ECO:0000313" key="5">
    <source>
        <dbReference type="EMBL" id="MFC3763472.1"/>
    </source>
</evidence>
<feature type="domain" description="HTH arsR-type" evidence="4">
    <location>
        <begin position="293"/>
        <end position="385"/>
    </location>
</feature>
<dbReference type="InterPro" id="IPR036390">
    <property type="entry name" value="WH_DNA-bd_sf"/>
</dbReference>
<keyword evidence="1" id="KW-0805">Transcription regulation</keyword>
<dbReference type="SMART" id="SM00418">
    <property type="entry name" value="HTH_ARSR"/>
    <property type="match status" value="1"/>
</dbReference>
<dbReference type="Gene3D" id="1.10.10.10">
    <property type="entry name" value="Winged helix-like DNA-binding domain superfamily/Winged helix DNA-binding domain"/>
    <property type="match status" value="1"/>
</dbReference>
<reference evidence="6" key="1">
    <citation type="journal article" date="2019" name="Int. J. Syst. Evol. Microbiol.">
        <title>The Global Catalogue of Microorganisms (GCM) 10K type strain sequencing project: providing services to taxonomists for standard genome sequencing and annotation.</title>
        <authorList>
            <consortium name="The Broad Institute Genomics Platform"/>
            <consortium name="The Broad Institute Genome Sequencing Center for Infectious Disease"/>
            <person name="Wu L."/>
            <person name="Ma J."/>
        </authorList>
    </citation>
    <scope>NUCLEOTIDE SEQUENCE [LARGE SCALE GENOMIC DNA]</scope>
    <source>
        <strain evidence="6">CGMCC 4.7241</strain>
    </source>
</reference>
<dbReference type="SUPFAM" id="SSF46785">
    <property type="entry name" value="Winged helix' DNA-binding domain"/>
    <property type="match status" value="1"/>
</dbReference>
<keyword evidence="2" id="KW-0238">DNA-binding</keyword>
<evidence type="ECO:0000256" key="1">
    <source>
        <dbReference type="ARBA" id="ARBA00023015"/>
    </source>
</evidence>
<dbReference type="CDD" id="cd00090">
    <property type="entry name" value="HTH_ARSR"/>
    <property type="match status" value="1"/>
</dbReference>
<dbReference type="PANTHER" id="PTHR33154:SF33">
    <property type="entry name" value="TRANSCRIPTIONAL REPRESSOR SDPR"/>
    <property type="match status" value="1"/>
</dbReference>
<evidence type="ECO:0000256" key="2">
    <source>
        <dbReference type="ARBA" id="ARBA00023125"/>
    </source>
</evidence>
<proteinExistence type="predicted"/>
<dbReference type="InterPro" id="IPR051081">
    <property type="entry name" value="HTH_MetalResp_TranReg"/>
</dbReference>
<evidence type="ECO:0000256" key="3">
    <source>
        <dbReference type="ARBA" id="ARBA00023163"/>
    </source>
</evidence>